<dbReference type="RefSeq" id="WP_064970234.1">
    <property type="nucleotide sequence ID" value="NZ_CP029760.1"/>
</dbReference>
<comment type="caution">
    <text evidence="1">The sequence shown here is derived from an EMBL/GenBank/DDBJ whole genome shotgun (WGS) entry which is preliminary data.</text>
</comment>
<accession>A0AAP3ANR0</accession>
<dbReference type="EMBL" id="JAOZYT010000019">
    <property type="protein sequence ID" value="MCW0523533.1"/>
    <property type="molecule type" value="Genomic_DNA"/>
</dbReference>
<dbReference type="Proteomes" id="UP001207440">
    <property type="component" value="Unassembled WGS sequence"/>
</dbReference>
<proteinExistence type="predicted"/>
<organism evidence="1 2">
    <name type="scientific">Riemerella anatipestifer</name>
    <name type="common">Moraxella anatipestifer</name>
    <dbReference type="NCBI Taxonomy" id="34085"/>
    <lineage>
        <taxon>Bacteria</taxon>
        <taxon>Pseudomonadati</taxon>
        <taxon>Bacteroidota</taxon>
        <taxon>Flavobacteriia</taxon>
        <taxon>Flavobacteriales</taxon>
        <taxon>Weeksellaceae</taxon>
        <taxon>Riemerella</taxon>
    </lineage>
</organism>
<dbReference type="AlphaFoldDB" id="A0AAP3ANR0"/>
<evidence type="ECO:0000313" key="1">
    <source>
        <dbReference type="EMBL" id="MCW0523533.1"/>
    </source>
</evidence>
<sequence length="80" mass="8812">MPLNKERLKQKIKLAFLQEQNEEESWDSSVERLSDKIATAIVEEILELRVEVPAGIKVATTGTATSQTGATTEIKIANLS</sequence>
<evidence type="ECO:0000313" key="2">
    <source>
        <dbReference type="Proteomes" id="UP001207440"/>
    </source>
</evidence>
<reference evidence="1" key="1">
    <citation type="submission" date="2022-10" db="EMBL/GenBank/DDBJ databases">
        <title>Sifting through the core-genome to identify putative cross-protective antigens against Riemerella anatipestifer.</title>
        <authorList>
            <person name="Zheng X."/>
            <person name="Zhang W."/>
        </authorList>
    </citation>
    <scope>NUCLEOTIDE SEQUENCE</scope>
    <source>
        <strain evidence="1">ZWRA178</strain>
    </source>
</reference>
<gene>
    <name evidence="1" type="ORF">OKE68_04280</name>
</gene>
<name>A0AAP3ANR0_RIEAN</name>
<protein>
    <submittedName>
        <fullName evidence="1">Uncharacterized protein</fullName>
    </submittedName>
</protein>